<dbReference type="PANTHER" id="PTHR40697">
    <property type="entry name" value="ACETOIN CATABOLISM PROTEIN X"/>
    <property type="match status" value="1"/>
</dbReference>
<dbReference type="OrthoDB" id="5511344at2"/>
<dbReference type="RefSeq" id="WP_094061617.1">
    <property type="nucleotide sequence ID" value="NZ_CP022530.1"/>
</dbReference>
<dbReference type="Gene3D" id="3.40.50.450">
    <property type="match status" value="1"/>
</dbReference>
<sequence length="372" mass="40040">MLRLGLIINPWAGLGGSVALKGSDGAATVSEALARGAEKKAALRTRLALEPLTEFAPHCLWLTPSGEMGADLLQELGFRYQVLDDVTPSCPSTAEDTHKAAESLLKQDIDALVFAGGDGTARDICRIVEDRLPVLGIPAGVKIHSGVFGITPRACSEVLTHFLTGRLVDVREAEVRDLDEDGYRAQQVRAKHFGDMRVLQVGQFVQAVKQGGVESEELVLADMAADYVQSMQDDVLYLIGSGKTTQSVMVELGFTGTLLGVDAVINGELLASDLTEQQILQLLQQFPKRRALISAMGGQGHIFGRGNQQFSAEVIAQIGKAQFDVMATKTKLTSLQGRPLIVDSSDPQLDQAWRGSIEVITGFQDRVIYPVA</sequence>
<reference evidence="1 2" key="1">
    <citation type="submission" date="2017-07" db="EMBL/GenBank/DDBJ databases">
        <title>Annotated genome sequence of Bacterioplanes sanyensis isolated from Red Sea.</title>
        <authorList>
            <person name="Rehman Z.U."/>
        </authorList>
    </citation>
    <scope>NUCLEOTIDE SEQUENCE [LARGE SCALE GENOMIC DNA]</scope>
    <source>
        <strain evidence="1 2">NV9</strain>
    </source>
</reference>
<dbReference type="Pfam" id="PF20143">
    <property type="entry name" value="NAD_kinase_C"/>
    <property type="match status" value="1"/>
</dbReference>
<accession>A0A222FNT1</accession>
<keyword evidence="2" id="KW-1185">Reference proteome</keyword>
<evidence type="ECO:0000313" key="1">
    <source>
        <dbReference type="EMBL" id="ASP40450.1"/>
    </source>
</evidence>
<dbReference type="InterPro" id="IPR011386">
    <property type="entry name" value="Put_ATP-NAD_kin"/>
</dbReference>
<dbReference type="InterPro" id="IPR002504">
    <property type="entry name" value="NADK"/>
</dbReference>
<proteinExistence type="predicted"/>
<dbReference type="PIRSF" id="PIRSF016907">
    <property type="entry name" value="Kin_ATP-NAD"/>
    <property type="match status" value="1"/>
</dbReference>
<keyword evidence="1" id="KW-0808">Transferase</keyword>
<dbReference type="AlphaFoldDB" id="A0A222FNT1"/>
<dbReference type="EMBL" id="CP022530">
    <property type="protein sequence ID" value="ASP40450.1"/>
    <property type="molecule type" value="Genomic_DNA"/>
</dbReference>
<dbReference type="KEGG" id="bsan:CHH28_17990"/>
<protein>
    <submittedName>
        <fullName evidence="1">ATP-NAD kinase</fullName>
    </submittedName>
</protein>
<gene>
    <name evidence="1" type="ORF">CHH28_17990</name>
</gene>
<evidence type="ECO:0000313" key="2">
    <source>
        <dbReference type="Proteomes" id="UP000202440"/>
    </source>
</evidence>
<dbReference type="SUPFAM" id="SSF53784">
    <property type="entry name" value="Phosphofructokinase"/>
    <property type="match status" value="1"/>
</dbReference>
<organism evidence="1 2">
    <name type="scientific">Bacterioplanes sanyensis</name>
    <dbReference type="NCBI Taxonomy" id="1249553"/>
    <lineage>
        <taxon>Bacteria</taxon>
        <taxon>Pseudomonadati</taxon>
        <taxon>Pseudomonadota</taxon>
        <taxon>Gammaproteobacteria</taxon>
        <taxon>Oceanospirillales</taxon>
        <taxon>Oceanospirillaceae</taxon>
        <taxon>Bacterioplanes</taxon>
    </lineage>
</organism>
<dbReference type="PANTHER" id="PTHR40697:SF2">
    <property type="entry name" value="ATP-NAD KINASE-RELATED"/>
    <property type="match status" value="1"/>
</dbReference>
<dbReference type="GO" id="GO:0003872">
    <property type="term" value="F:6-phosphofructokinase activity"/>
    <property type="evidence" value="ECO:0007669"/>
    <property type="project" value="InterPro"/>
</dbReference>
<dbReference type="Pfam" id="PF01513">
    <property type="entry name" value="NAD_kinase"/>
    <property type="match status" value="1"/>
</dbReference>
<keyword evidence="1" id="KW-0418">Kinase</keyword>
<name>A0A222FNT1_9GAMM</name>
<dbReference type="Proteomes" id="UP000202440">
    <property type="component" value="Chromosome"/>
</dbReference>
<dbReference type="InterPro" id="IPR035966">
    <property type="entry name" value="PKF_sf"/>
</dbReference>
<dbReference type="GO" id="GO:0006741">
    <property type="term" value="P:NADP+ biosynthetic process"/>
    <property type="evidence" value="ECO:0007669"/>
    <property type="project" value="InterPro"/>
</dbReference>
<dbReference type="GO" id="GO:0003951">
    <property type="term" value="F:NAD+ kinase activity"/>
    <property type="evidence" value="ECO:0007669"/>
    <property type="project" value="InterPro"/>
</dbReference>
<dbReference type="InterPro" id="IPR039065">
    <property type="entry name" value="AcoX-like"/>
</dbReference>